<protein>
    <submittedName>
        <fullName evidence="1">Uncharacterized protein</fullName>
    </submittedName>
</protein>
<dbReference type="KEGG" id="vag:N646_4529"/>
<organism evidence="1 2">
    <name type="scientific">Vibrio alginolyticus (strain ATCC 17749 / DSM 2171 / NBRC 15630 / NCIMB 1903 / NCTC 12160 / XII-53)</name>
    <dbReference type="NCBI Taxonomy" id="1219076"/>
    <lineage>
        <taxon>Bacteria</taxon>
        <taxon>Pseudomonadati</taxon>
        <taxon>Pseudomonadota</taxon>
        <taxon>Gammaproteobacteria</taxon>
        <taxon>Vibrionales</taxon>
        <taxon>Vibrionaceae</taxon>
        <taxon>Vibrio</taxon>
    </lineage>
</organism>
<proteinExistence type="predicted"/>
<dbReference type="AlphaFoldDB" id="A0A2I3CRV4"/>
<name>A0A2I3CRV4_VIBAX</name>
<evidence type="ECO:0000313" key="2">
    <source>
        <dbReference type="Proteomes" id="UP000016714"/>
    </source>
</evidence>
<sequence>MSCVITSLPHYLITSLPHCLISDRDESTGEVVIHHLHGKLNERIPQRIDTGQIDALVAGSSVRY</sequence>
<reference evidence="1 2" key="1">
    <citation type="journal article" date="2015" name="Genome Announc.">
        <title>Complete genome sequence of Vibrio alginolyticus ATCC 17749.</title>
        <authorList>
            <person name="Liu X.F."/>
            <person name="Cao Y."/>
            <person name="Zhang H.L."/>
            <person name="Chen Y.J."/>
            <person name="Hu C.J."/>
        </authorList>
    </citation>
    <scope>NUCLEOTIDE SEQUENCE [LARGE SCALE GENOMIC DNA]</scope>
    <source>
        <strain evidence="2">ATCC 17749 / DSM 2171 / NBRC 15630 / NCIMB 1903 / NCTC 12160 / XII-53</strain>
    </source>
</reference>
<dbReference type="Proteomes" id="UP000016714">
    <property type="component" value="Chromosome 2"/>
</dbReference>
<dbReference type="HOGENOM" id="CLU_2866581_0_0_6"/>
<evidence type="ECO:0000313" key="1">
    <source>
        <dbReference type="EMBL" id="AGV20338.1"/>
    </source>
</evidence>
<dbReference type="RefSeq" id="WP_021036014.1">
    <property type="nucleotide sequence ID" value="NC_022359.1"/>
</dbReference>
<accession>A0A2I3CRV4</accession>
<dbReference type="EMBL" id="CP006719">
    <property type="protein sequence ID" value="AGV20338.1"/>
    <property type="molecule type" value="Genomic_DNA"/>
</dbReference>
<gene>
    <name evidence="1" type="ORF">N646_4529</name>
</gene>